<proteinExistence type="predicted"/>
<accession>A0A9W4SWP7</accession>
<evidence type="ECO:0000313" key="1">
    <source>
        <dbReference type="EMBL" id="CAI2183444.1"/>
    </source>
</evidence>
<reference evidence="1" key="1">
    <citation type="submission" date="2022-08" db="EMBL/GenBank/DDBJ databases">
        <authorList>
            <person name="Kallberg Y."/>
            <person name="Tangrot J."/>
            <person name="Rosling A."/>
        </authorList>
    </citation>
    <scope>NUCLEOTIDE SEQUENCE</scope>
    <source>
        <strain evidence="1">Wild A</strain>
    </source>
</reference>
<protein>
    <submittedName>
        <fullName evidence="1">9908_t:CDS:1</fullName>
    </submittedName>
</protein>
<dbReference type="EMBL" id="CAMKVN010003028">
    <property type="protein sequence ID" value="CAI2183444.1"/>
    <property type="molecule type" value="Genomic_DNA"/>
</dbReference>
<name>A0A9W4SWP7_9GLOM</name>
<dbReference type="Proteomes" id="UP001153678">
    <property type="component" value="Unassembled WGS sequence"/>
</dbReference>
<dbReference type="OrthoDB" id="2422298at2759"/>
<comment type="caution">
    <text evidence="1">The sequence shown here is derived from an EMBL/GenBank/DDBJ whole genome shotgun (WGS) entry which is preliminary data.</text>
</comment>
<dbReference type="AlphaFoldDB" id="A0A9W4SWP7"/>
<sequence>MSEYYYRQMLRKVEALGYSTEALHHRLRQAVTTGQFLKSFDEGIPAERQKYQNFLRREAKGVTYLTHQIGYRHGRLLDISLDEDRSNRNYRLIYR</sequence>
<keyword evidence="2" id="KW-1185">Reference proteome</keyword>
<organism evidence="1 2">
    <name type="scientific">Funneliformis geosporum</name>
    <dbReference type="NCBI Taxonomy" id="1117311"/>
    <lineage>
        <taxon>Eukaryota</taxon>
        <taxon>Fungi</taxon>
        <taxon>Fungi incertae sedis</taxon>
        <taxon>Mucoromycota</taxon>
        <taxon>Glomeromycotina</taxon>
        <taxon>Glomeromycetes</taxon>
        <taxon>Glomerales</taxon>
        <taxon>Glomeraceae</taxon>
        <taxon>Funneliformis</taxon>
    </lineage>
</organism>
<gene>
    <name evidence="1" type="ORF">FWILDA_LOCUS11081</name>
</gene>
<evidence type="ECO:0000313" key="2">
    <source>
        <dbReference type="Proteomes" id="UP001153678"/>
    </source>
</evidence>